<evidence type="ECO:0000313" key="3">
    <source>
        <dbReference type="Proteomes" id="UP000594759"/>
    </source>
</evidence>
<dbReference type="Pfam" id="PF05368">
    <property type="entry name" value="NmrA"/>
    <property type="match status" value="1"/>
</dbReference>
<keyword evidence="3" id="KW-1185">Reference proteome</keyword>
<dbReference type="InterPro" id="IPR052718">
    <property type="entry name" value="NmrA-type_oxidoreductase"/>
</dbReference>
<accession>A0A7U3SQT6</accession>
<dbReference type="EMBL" id="CP064939">
    <property type="protein sequence ID" value="QPH38696.1"/>
    <property type="molecule type" value="Genomic_DNA"/>
</dbReference>
<dbReference type="SUPFAM" id="SSF51735">
    <property type="entry name" value="NAD(P)-binding Rossmann-fold domains"/>
    <property type="match status" value="1"/>
</dbReference>
<dbReference type="CDD" id="cd05269">
    <property type="entry name" value="TMR_SDR_a"/>
    <property type="match status" value="1"/>
</dbReference>
<dbReference type="Gene3D" id="3.90.25.10">
    <property type="entry name" value="UDP-galactose 4-epimerase, domain 1"/>
    <property type="match status" value="1"/>
</dbReference>
<dbReference type="InterPro" id="IPR036291">
    <property type="entry name" value="NAD(P)-bd_dom_sf"/>
</dbReference>
<name>A0A7U3SQT6_9SPHI</name>
<dbReference type="Gene3D" id="3.40.50.720">
    <property type="entry name" value="NAD(P)-binding Rossmann-like Domain"/>
    <property type="match status" value="1"/>
</dbReference>
<evidence type="ECO:0000313" key="2">
    <source>
        <dbReference type="EMBL" id="QPH38696.1"/>
    </source>
</evidence>
<proteinExistence type="predicted"/>
<dbReference type="PANTHER" id="PTHR47129">
    <property type="entry name" value="QUINONE OXIDOREDUCTASE 2"/>
    <property type="match status" value="1"/>
</dbReference>
<sequence>MILVTGATGHLGSAIVAQLLEKIPANEIVGLARSKEKAEVLREKGVRISIGNLDDAASLKKATEGIEKIVLISTIDHHRYQQHKNLIDAAKKSGVKHIAYTSAYIKDVATSPVKAHLESHFQTEDYLKERGLTYSIFRNSLYMDMIPVYVSDKVFEEGIFLPAGDGKVAYALRREMGEAIANELVQNNGENKNYELTGAELYSYEDIAQALTELSGKEITYTNADPVKFSEILKQLGVPERMVMVASGFTTDIRNHQYEIISNDLEYLLGRKPALLKQALQELYVTQLFK</sequence>
<dbReference type="AlphaFoldDB" id="A0A7U3SQT6"/>
<gene>
    <name evidence="2" type="ORF">IZT61_16675</name>
</gene>
<dbReference type="RefSeq" id="WP_196098173.1">
    <property type="nucleotide sequence ID" value="NZ_CP064939.1"/>
</dbReference>
<protein>
    <submittedName>
        <fullName evidence="2">SDR family oxidoreductase</fullName>
    </submittedName>
</protein>
<organism evidence="2 3">
    <name type="scientific">Pedobacter endophyticus</name>
    <dbReference type="NCBI Taxonomy" id="2789740"/>
    <lineage>
        <taxon>Bacteria</taxon>
        <taxon>Pseudomonadati</taxon>
        <taxon>Bacteroidota</taxon>
        <taxon>Sphingobacteriia</taxon>
        <taxon>Sphingobacteriales</taxon>
        <taxon>Sphingobacteriaceae</taxon>
        <taxon>Pedobacter</taxon>
    </lineage>
</organism>
<dbReference type="KEGG" id="pex:IZT61_16675"/>
<dbReference type="Proteomes" id="UP000594759">
    <property type="component" value="Chromosome"/>
</dbReference>
<evidence type="ECO:0000259" key="1">
    <source>
        <dbReference type="Pfam" id="PF05368"/>
    </source>
</evidence>
<reference evidence="2 3" key="1">
    <citation type="submission" date="2020-11" db="EMBL/GenBank/DDBJ databases">
        <title>Pedobacter endophytica, an endophytic bacteria isolated form Carex pumila.</title>
        <authorList>
            <person name="Peng Y."/>
            <person name="Jiang L."/>
            <person name="Lee J."/>
        </authorList>
    </citation>
    <scope>NUCLEOTIDE SEQUENCE [LARGE SCALE GENOMIC DNA]</scope>
    <source>
        <strain evidence="2 3">JBR3-12</strain>
    </source>
</reference>
<feature type="domain" description="NmrA-like" evidence="1">
    <location>
        <begin position="2"/>
        <end position="244"/>
    </location>
</feature>
<dbReference type="PANTHER" id="PTHR47129:SF1">
    <property type="entry name" value="NMRA-LIKE DOMAIN-CONTAINING PROTEIN"/>
    <property type="match status" value="1"/>
</dbReference>
<dbReference type="InterPro" id="IPR008030">
    <property type="entry name" value="NmrA-like"/>
</dbReference>